<accession>A0ABX8S3W2</accession>
<proteinExistence type="predicted"/>
<name>A0ABX8S3W2_NOCIO</name>
<evidence type="ECO:0000313" key="3">
    <source>
        <dbReference type="Proteomes" id="UP000694257"/>
    </source>
</evidence>
<gene>
    <name evidence="2" type="ORF">KV110_16990</name>
</gene>
<evidence type="ECO:0000256" key="1">
    <source>
        <dbReference type="SAM" id="MobiDB-lite"/>
    </source>
</evidence>
<feature type="region of interest" description="Disordered" evidence="1">
    <location>
        <begin position="207"/>
        <end position="268"/>
    </location>
</feature>
<keyword evidence="3" id="KW-1185">Reference proteome</keyword>
<evidence type="ECO:0000313" key="2">
    <source>
        <dbReference type="EMBL" id="QXN94591.1"/>
    </source>
</evidence>
<protein>
    <submittedName>
        <fullName evidence="2">Uncharacterized protein</fullName>
    </submittedName>
</protein>
<sequence>MTNSAGWDRQIMRDLLAGARVLEEQAREIGIPERWIAHVRAQGNAGTRWSAWQQLPAGRAEAREQQLARLHAQVDQLFEMTAVATIYRDNLGWIAPLPAERFDEFQRLQWLRVTMVARALNVTSAEVGTRWSNNAQRWTALLEATRSAGPSELFKRWKSYTTAVAVAHARTRYHALRMAGLDPAGAPTPPHPHELNEAAETAWRTTNSANNVRGAEPPTTAGSDRGARIAEAIEAAAPEHTGADVPDTDSATLAPTPQITQSQPEIEP</sequence>
<dbReference type="EMBL" id="CP078145">
    <property type="protein sequence ID" value="QXN94591.1"/>
    <property type="molecule type" value="Genomic_DNA"/>
</dbReference>
<feature type="compositionally biased region" description="Polar residues" evidence="1">
    <location>
        <begin position="249"/>
        <end position="268"/>
    </location>
</feature>
<organism evidence="2 3">
    <name type="scientific">Nocardia iowensis</name>
    <dbReference type="NCBI Taxonomy" id="204891"/>
    <lineage>
        <taxon>Bacteria</taxon>
        <taxon>Bacillati</taxon>
        <taxon>Actinomycetota</taxon>
        <taxon>Actinomycetes</taxon>
        <taxon>Mycobacteriales</taxon>
        <taxon>Nocardiaceae</taxon>
        <taxon>Nocardia</taxon>
    </lineage>
</organism>
<dbReference type="RefSeq" id="WP_218477201.1">
    <property type="nucleotide sequence ID" value="NZ_BAABJN010000015.1"/>
</dbReference>
<reference evidence="2 3" key="1">
    <citation type="submission" date="2021-07" db="EMBL/GenBank/DDBJ databases">
        <title>Whole Genome Sequence of Nocardia Iowensis.</title>
        <authorList>
            <person name="Lamm A."/>
            <person name="Collins-Fairclough A.M."/>
            <person name="Bunk B."/>
            <person name="Sproer C."/>
        </authorList>
    </citation>
    <scope>NUCLEOTIDE SEQUENCE [LARGE SCALE GENOMIC DNA]</scope>
    <source>
        <strain evidence="2 3">NRRL 5646</strain>
    </source>
</reference>
<dbReference type="Proteomes" id="UP000694257">
    <property type="component" value="Chromosome"/>
</dbReference>